<dbReference type="FunCoup" id="A0A2P6NVV4">
    <property type="interactions" value="240"/>
</dbReference>
<dbReference type="GO" id="GO:0000902">
    <property type="term" value="P:cell morphogenesis"/>
    <property type="evidence" value="ECO:0007669"/>
    <property type="project" value="TreeGrafter"/>
</dbReference>
<dbReference type="GO" id="GO:0030031">
    <property type="term" value="P:cell projection assembly"/>
    <property type="evidence" value="ECO:0007669"/>
    <property type="project" value="TreeGrafter"/>
</dbReference>
<proteinExistence type="inferred from homology"/>
<dbReference type="OrthoDB" id="548214at2759"/>
<accession>A0A2P6NVV4</accession>
<dbReference type="EMBL" id="MDYQ01000015">
    <property type="protein sequence ID" value="PRP88056.1"/>
    <property type="molecule type" value="Genomic_DNA"/>
</dbReference>
<name>A0A2P6NVV4_9EUKA</name>
<sequence>MTKLPENLLLLKDYGDGVLQRIAYARRQVHSAPVKPILFTEEFTKVRAALVKKFPEADSSVEKSQGYEILSARAKQIGEQLEPLYHSFVDLYKFSRAAIGALQGGNQISDFTLENNPLTTSHYLDLFSTYSRAVFAVTSFEEAKVILAAYNRCLHLQRQPADPEYPTVAGFIQSCTDPYKLMQEDTKGLQTALSKAVVGLSKVYSQSRTVLQLRELSTLSIVLKPEDMAKPTIDKFHLQMLYNKRMPIWIVFTLITCPEAMGQQPVVDLLKLALAESWVYPIRDGYNIGLHGAYQGVFEGYKSKTANLKDKKKNFKECFPKTGESIARHREQRVYIRQELSSLLRLFEDEPALMGPKFLMLLNGLSMATDEIFWYFRHLRNLPPPKFVKKTVTEDEFRDMKITELIWIIDQMRTLAKEHKKAIQNYYVEYLRGCHSREIAALTDHSFNQLLGPALESVCSSIKSDIANATIDSNFKMTRLNWFRVEASLSSASSSVPLTRVEKALARFSLIITHTRFIDEFDQLLEEYSSLSGLWVYREAIQDHVARAMKDAPTHCMALVKMCSDFSQGVTRYNFEEYNDIGVASVGTVEKSLDDICNRVVSLINEVAKSFVSFTSQLTETNASWRLLQQQPGYKQPKDFVPPIQPGAESEYKKRGEQEALRQIEHNAWSLCAALNQFETMTIYNTVFAPKEFLREKIQEAFRKHIRNNATIEIEIDNKHTERIIQRPSVLEASIDAYTSALKLIENYLAVDLNVDEMLREVMLAESYIPALKKSGNLEWVDADDGEIKFNGSLIGHYVQWYGDFVTKKLAMPGIFYSPNRKCFISRQGVAFRAQLYADLNEFKSLANLVGPYGIKLIEREVLKFVLAGVTGIKDYVSLNRHMLDELQKTYSNENAANEALKKAKDVDGFMAKSVAIGNALYFRELLHEALRWVSQERIPHIYSVVHASFKEYRTNTFMATEFIGIDSLAYDCGVNVGSADQALKKYLQKAISSVDGPLLDLLPYMYAASFSSLLWREAEYMAIIEAHTNNVHTLAKAINFLILSFKAISTTNADEREITNQLKTFIELTLVQVSSILLLRLARNTSLKDKTVPVDLPSVVIFMDLFLEESPLLTRDVLEAVLPYGLLRNEWKHVFAPKIQKKKTTTEY</sequence>
<dbReference type="GO" id="GO:0016477">
    <property type="term" value="P:cell migration"/>
    <property type="evidence" value="ECO:0007669"/>
    <property type="project" value="TreeGrafter"/>
</dbReference>
<evidence type="ECO:0000313" key="2">
    <source>
        <dbReference type="EMBL" id="PRP88056.1"/>
    </source>
</evidence>
<dbReference type="AlphaFoldDB" id="A0A2P6NVV4"/>
<dbReference type="InParanoid" id="A0A2P6NVV4"/>
<comment type="caution">
    <text evidence="2">The sequence shown here is derived from an EMBL/GenBank/DDBJ whole genome shotgun (WGS) entry which is preliminary data.</text>
</comment>
<dbReference type="Pfam" id="PF09735">
    <property type="entry name" value="Nckap1"/>
    <property type="match status" value="1"/>
</dbReference>
<evidence type="ECO:0000256" key="1">
    <source>
        <dbReference type="ARBA" id="ARBA00037947"/>
    </source>
</evidence>
<dbReference type="GO" id="GO:0031209">
    <property type="term" value="C:SCAR complex"/>
    <property type="evidence" value="ECO:0007669"/>
    <property type="project" value="TreeGrafter"/>
</dbReference>
<comment type="similarity">
    <text evidence="1">Belongs to the HEM-1/HEM-2 family.</text>
</comment>
<gene>
    <name evidence="2" type="ORF">PROFUN_04484</name>
</gene>
<dbReference type="PANTHER" id="PTHR12093:SF10">
    <property type="entry name" value="MEMBRANE-ASSOCIATED PROTEIN HEM"/>
    <property type="match status" value="1"/>
</dbReference>
<dbReference type="Proteomes" id="UP000241769">
    <property type="component" value="Unassembled WGS sequence"/>
</dbReference>
<dbReference type="GO" id="GO:0030866">
    <property type="term" value="P:cortical actin cytoskeleton organization"/>
    <property type="evidence" value="ECO:0007669"/>
    <property type="project" value="TreeGrafter"/>
</dbReference>
<dbReference type="InterPro" id="IPR019137">
    <property type="entry name" value="Nck-associated_protein-1"/>
</dbReference>
<reference evidence="2 3" key="1">
    <citation type="journal article" date="2018" name="Genome Biol. Evol.">
        <title>Multiple Roots of Fruiting Body Formation in Amoebozoa.</title>
        <authorList>
            <person name="Hillmann F."/>
            <person name="Forbes G."/>
            <person name="Novohradska S."/>
            <person name="Ferling I."/>
            <person name="Riege K."/>
            <person name="Groth M."/>
            <person name="Westermann M."/>
            <person name="Marz M."/>
            <person name="Spaller T."/>
            <person name="Winckler T."/>
            <person name="Schaap P."/>
            <person name="Glockner G."/>
        </authorList>
    </citation>
    <scope>NUCLEOTIDE SEQUENCE [LARGE SCALE GENOMIC DNA]</scope>
    <source>
        <strain evidence="2 3">Jena</strain>
    </source>
</reference>
<evidence type="ECO:0000313" key="3">
    <source>
        <dbReference type="Proteomes" id="UP000241769"/>
    </source>
</evidence>
<keyword evidence="3" id="KW-1185">Reference proteome</keyword>
<organism evidence="2 3">
    <name type="scientific">Planoprotostelium fungivorum</name>
    <dbReference type="NCBI Taxonomy" id="1890364"/>
    <lineage>
        <taxon>Eukaryota</taxon>
        <taxon>Amoebozoa</taxon>
        <taxon>Evosea</taxon>
        <taxon>Variosea</taxon>
        <taxon>Cavosteliida</taxon>
        <taxon>Cavosteliaceae</taxon>
        <taxon>Planoprotostelium</taxon>
    </lineage>
</organism>
<dbReference type="PANTHER" id="PTHR12093">
    <property type="entry name" value="NCK-ASSOCIATED PROTEIN 1"/>
    <property type="match status" value="1"/>
</dbReference>
<dbReference type="STRING" id="1890364.A0A2P6NVV4"/>
<protein>
    <submittedName>
        <fullName evidence="2">Component of scar regulatory complex</fullName>
    </submittedName>
</protein>